<gene>
    <name evidence="1" type="ORF">T190607A01A_30299</name>
</gene>
<evidence type="ECO:0000313" key="2">
    <source>
        <dbReference type="Proteomes" id="UP001497416"/>
    </source>
</evidence>
<dbReference type="SUPFAM" id="SSF53137">
    <property type="entry name" value="Translational machinery components"/>
    <property type="match status" value="1"/>
</dbReference>
<evidence type="ECO:0008006" key="3">
    <source>
        <dbReference type="Google" id="ProtNLM"/>
    </source>
</evidence>
<reference evidence="1 2" key="1">
    <citation type="submission" date="2024-05" db="EMBL/GenBank/DDBJ databases">
        <authorList>
            <person name="Duchaud E."/>
        </authorList>
    </citation>
    <scope>NUCLEOTIDE SEQUENCE [LARGE SCALE GENOMIC DNA]</scope>
    <source>
        <strain evidence="1">Ena-SAMPLE-TAB-13-05-2024-13:56:06:370-140302</strain>
    </source>
</reference>
<accession>A0ABP1ERR1</accession>
<evidence type="ECO:0000313" key="1">
    <source>
        <dbReference type="EMBL" id="CAL2089327.1"/>
    </source>
</evidence>
<proteinExistence type="predicted"/>
<dbReference type="EMBL" id="CAXIXY010000005">
    <property type="protein sequence ID" value="CAL2089327.1"/>
    <property type="molecule type" value="Genomic_DNA"/>
</dbReference>
<dbReference type="InterPro" id="IPR042226">
    <property type="entry name" value="eFR1_2_sf"/>
</dbReference>
<dbReference type="Gene3D" id="3.30.420.60">
    <property type="entry name" value="eRF1 domain 2"/>
    <property type="match status" value="1"/>
</dbReference>
<sequence>MKTGIWLDKRNAFIVKIEQEVENLIVVKSKVDDFKVWGGSGTRFKGGPQDVVQDSKYMKKEKHQLKNYFNSIVDQIEETDELLIIGPAEVPQYFHKHIESSNKNLFDKIVGFKKEDSMTENQIKAYVRDFFINEMKI</sequence>
<protein>
    <recommendedName>
        <fullName evidence="3">Protein required for attachment to host cells</fullName>
    </recommendedName>
</protein>
<comment type="caution">
    <text evidence="1">The sequence shown here is derived from an EMBL/GenBank/DDBJ whole genome shotgun (WGS) entry which is preliminary data.</text>
</comment>
<organism evidence="1 2">
    <name type="scientific">Tenacibaculum platacis</name>
    <dbReference type="NCBI Taxonomy" id="3137852"/>
    <lineage>
        <taxon>Bacteria</taxon>
        <taxon>Pseudomonadati</taxon>
        <taxon>Bacteroidota</taxon>
        <taxon>Flavobacteriia</taxon>
        <taxon>Flavobacteriales</taxon>
        <taxon>Flavobacteriaceae</taxon>
        <taxon>Tenacibaculum</taxon>
    </lineage>
</organism>
<dbReference type="RefSeq" id="WP_348712688.1">
    <property type="nucleotide sequence ID" value="NZ_CAXIXY010000005.1"/>
</dbReference>
<keyword evidence="2" id="KW-1185">Reference proteome</keyword>
<dbReference type="Proteomes" id="UP001497416">
    <property type="component" value="Unassembled WGS sequence"/>
</dbReference>
<name>A0ABP1ERR1_9FLAO</name>